<dbReference type="RefSeq" id="YP_008060386.1">
    <property type="nucleotide sequence ID" value="NC_021340.1"/>
</dbReference>
<accession>R4TG84</accession>
<protein>
    <submittedName>
        <fullName evidence="1">Uncharacterized protein</fullName>
    </submittedName>
</protein>
<dbReference type="KEGG" id="vg:16194340"/>
<reference evidence="1 2" key="1">
    <citation type="submission" date="2012-12" db="EMBL/GenBank/DDBJ databases">
        <authorList>
            <person name="Sencilo A."/>
            <person name="Jacobs-Sera D."/>
            <person name="Russell D.A."/>
            <person name="Ko C."/>
            <person name="Atanasova N."/>
            <person name="Osterlund E."/>
            <person name="Oksanen H.M."/>
            <person name="Bamford D.H."/>
            <person name="Hatfull G.F."/>
            <person name="Roine E."/>
            <person name="Hendrix R.W."/>
        </authorList>
    </citation>
    <scope>NUCLEOTIDE SEQUENCE [LARGE SCALE GENOMIC DNA]</scope>
</reference>
<sequence>MSDATDVEEHRIELSQFDLDHLNAGQPVFKGIGEDVLLVLYSDAPLEDGGSDE</sequence>
<evidence type="ECO:0000313" key="2">
    <source>
        <dbReference type="Proteomes" id="UP000203112"/>
    </source>
</evidence>
<name>R4TG84_9CAUD</name>
<evidence type="ECO:0000313" key="1">
    <source>
        <dbReference type="EMBL" id="AGM11241.1"/>
    </source>
</evidence>
<proteinExistence type="predicted"/>
<gene>
    <name evidence="1" type="primary">77</name>
    <name evidence="1" type="ORF">HHTV2_77</name>
</gene>
<dbReference type="EMBL" id="KC292024">
    <property type="protein sequence ID" value="AGM11241.1"/>
    <property type="molecule type" value="Genomic_DNA"/>
</dbReference>
<dbReference type="GeneID" id="16194340"/>
<organism evidence="1 2">
    <name type="scientific">Haloarcula hispanica tailed virus 2</name>
    <dbReference type="NCBI Taxonomy" id="1273751"/>
    <lineage>
        <taxon>Viruses</taxon>
        <taxon>Duplodnaviria</taxon>
        <taxon>Heunggongvirae</taxon>
        <taxon>Uroviricota</taxon>
        <taxon>Caudoviricetes</taxon>
        <taxon>Saparoviridae</taxon>
        <taxon>Halohivirus</taxon>
        <taxon>Halohivirus suolae</taxon>
        <taxon>Halohivirus HHTV2</taxon>
    </lineage>
</organism>
<keyword evidence="2" id="KW-1185">Reference proteome</keyword>
<dbReference type="Proteomes" id="UP000203112">
    <property type="component" value="Segment"/>
</dbReference>